<evidence type="ECO:0000313" key="2">
    <source>
        <dbReference type="EMBL" id="CAB1421891.1"/>
    </source>
</evidence>
<accession>A0A9N7YDP7</accession>
<name>A0A9N7YDP7_PLEPL</name>
<proteinExistence type="predicted"/>
<feature type="region of interest" description="Disordered" evidence="1">
    <location>
        <begin position="19"/>
        <end position="54"/>
    </location>
</feature>
<feature type="compositionally biased region" description="Polar residues" evidence="1">
    <location>
        <begin position="19"/>
        <end position="34"/>
    </location>
</feature>
<feature type="compositionally biased region" description="Polar residues" evidence="1">
    <location>
        <begin position="107"/>
        <end position="117"/>
    </location>
</feature>
<protein>
    <submittedName>
        <fullName evidence="2">Uncharacterized protein</fullName>
    </submittedName>
</protein>
<dbReference type="Proteomes" id="UP001153269">
    <property type="component" value="Unassembled WGS sequence"/>
</dbReference>
<comment type="caution">
    <text evidence="2">The sequence shown here is derived from an EMBL/GenBank/DDBJ whole genome shotgun (WGS) entry which is preliminary data.</text>
</comment>
<dbReference type="EMBL" id="CADEAL010000552">
    <property type="protein sequence ID" value="CAB1421891.1"/>
    <property type="molecule type" value="Genomic_DNA"/>
</dbReference>
<gene>
    <name evidence="2" type="ORF">PLEPLA_LOCUS9779</name>
</gene>
<keyword evidence="3" id="KW-1185">Reference proteome</keyword>
<dbReference type="AlphaFoldDB" id="A0A9N7YDP7"/>
<evidence type="ECO:0000256" key="1">
    <source>
        <dbReference type="SAM" id="MobiDB-lite"/>
    </source>
</evidence>
<sequence>MCEALCEVSGEAASFLYSSTQPVRPKPQSTSGSPCGSPKMSPCGSPRNSPRHSPLLFRKLLMNRSMALQRRFTLAHTPRGPCLEPKVFVAGTAGAGQVVEERGSCGSRCSPTQTLSQSREHGHLGAVNTERTLHGSSEGLF</sequence>
<organism evidence="2 3">
    <name type="scientific">Pleuronectes platessa</name>
    <name type="common">European plaice</name>
    <dbReference type="NCBI Taxonomy" id="8262"/>
    <lineage>
        <taxon>Eukaryota</taxon>
        <taxon>Metazoa</taxon>
        <taxon>Chordata</taxon>
        <taxon>Craniata</taxon>
        <taxon>Vertebrata</taxon>
        <taxon>Euteleostomi</taxon>
        <taxon>Actinopterygii</taxon>
        <taxon>Neopterygii</taxon>
        <taxon>Teleostei</taxon>
        <taxon>Neoteleostei</taxon>
        <taxon>Acanthomorphata</taxon>
        <taxon>Carangaria</taxon>
        <taxon>Pleuronectiformes</taxon>
        <taxon>Pleuronectoidei</taxon>
        <taxon>Pleuronectidae</taxon>
        <taxon>Pleuronectes</taxon>
    </lineage>
</organism>
<reference evidence="2" key="1">
    <citation type="submission" date="2020-03" db="EMBL/GenBank/DDBJ databases">
        <authorList>
            <person name="Weist P."/>
        </authorList>
    </citation>
    <scope>NUCLEOTIDE SEQUENCE</scope>
</reference>
<evidence type="ECO:0000313" key="3">
    <source>
        <dbReference type="Proteomes" id="UP001153269"/>
    </source>
</evidence>
<feature type="region of interest" description="Disordered" evidence="1">
    <location>
        <begin position="106"/>
        <end position="141"/>
    </location>
</feature>